<keyword evidence="14" id="KW-1185">Reference proteome</keyword>
<gene>
    <name evidence="13" type="ORF">OQ252_03165</name>
</gene>
<comment type="subunit">
    <text evidence="3">Heterodimer of an alpha and a beta chain.</text>
</comment>
<evidence type="ECO:0000256" key="2">
    <source>
        <dbReference type="ARBA" id="ARBA00001964"/>
    </source>
</evidence>
<feature type="compositionally biased region" description="Low complexity" evidence="11">
    <location>
        <begin position="95"/>
        <end position="109"/>
    </location>
</feature>
<dbReference type="InterPro" id="IPR027110">
    <property type="entry name" value="PDHB_mito-type"/>
</dbReference>
<dbReference type="CDD" id="cd06849">
    <property type="entry name" value="lipoyl_domain"/>
    <property type="match status" value="1"/>
</dbReference>
<protein>
    <recommendedName>
        <fullName evidence="5 10">Pyruvate dehydrogenase E1 component subunit beta</fullName>
        <ecNumber evidence="4 10">1.2.4.1</ecNumber>
    </recommendedName>
</protein>
<dbReference type="SUPFAM" id="SSF52922">
    <property type="entry name" value="TK C-terminal domain-like"/>
    <property type="match status" value="1"/>
</dbReference>
<dbReference type="NCBIfam" id="NF008854">
    <property type="entry name" value="PRK11892.1"/>
    <property type="match status" value="1"/>
</dbReference>
<dbReference type="SUPFAM" id="SSF52518">
    <property type="entry name" value="Thiamin diphosphate-binding fold (THDP-binding)"/>
    <property type="match status" value="1"/>
</dbReference>
<comment type="catalytic activity">
    <reaction evidence="10">
        <text>N(6)-[(R)-lipoyl]-L-lysyl-[protein] + pyruvate + H(+) = N(6)-[(R)-S(8)-acetyldihydrolipoyl]-L-lysyl-[protein] + CO2</text>
        <dbReference type="Rhea" id="RHEA:19189"/>
        <dbReference type="Rhea" id="RHEA-COMP:10474"/>
        <dbReference type="Rhea" id="RHEA-COMP:10478"/>
        <dbReference type="ChEBI" id="CHEBI:15361"/>
        <dbReference type="ChEBI" id="CHEBI:15378"/>
        <dbReference type="ChEBI" id="CHEBI:16526"/>
        <dbReference type="ChEBI" id="CHEBI:83099"/>
        <dbReference type="ChEBI" id="CHEBI:83111"/>
        <dbReference type="EC" id="1.2.4.1"/>
    </reaction>
</comment>
<dbReference type="Gene3D" id="3.40.50.970">
    <property type="match status" value="1"/>
</dbReference>
<evidence type="ECO:0000256" key="7">
    <source>
        <dbReference type="ARBA" id="ARBA00023002"/>
    </source>
</evidence>
<dbReference type="Pfam" id="PF02780">
    <property type="entry name" value="Transketolase_C"/>
    <property type="match status" value="1"/>
</dbReference>
<feature type="domain" description="Lipoyl-binding" evidence="12">
    <location>
        <begin position="2"/>
        <end position="78"/>
    </location>
</feature>
<dbReference type="InterPro" id="IPR000089">
    <property type="entry name" value="Biotin_lipoyl"/>
</dbReference>
<comment type="cofactor">
    <cofactor evidence="1">
        <name>(R)-lipoate</name>
        <dbReference type="ChEBI" id="CHEBI:83088"/>
    </cofactor>
</comment>
<dbReference type="EMBL" id="JAPIUX010000001">
    <property type="protein sequence ID" value="MCX2560408.1"/>
    <property type="molecule type" value="Genomic_DNA"/>
</dbReference>
<name>A0ABT3Q539_9PROT</name>
<accession>A0ABT3Q539</accession>
<dbReference type="NCBIfam" id="NF006667">
    <property type="entry name" value="PRK09212.1"/>
    <property type="match status" value="1"/>
</dbReference>
<sequence>MATEILMPALSPTMTEGTLARWLKTEGDTISIGDVIAEIETDKATMEVEAVEGGILGRILVPEGTQDVAVNAPIGILVAEGEAVPDAVSAPQARAASAPAAEQPASVAPLPKAAAEQTSAPLLAPEPEKDWGPTAEITVREALHDAMQAELRRDPDVFLIGEEVAEYQGAYKISQGLLAEFGDKRVIDMPITEHGFTGMAVGAALTGLKPIVEFMTMNFSMQAIDHIINSAAKTLYMSGGQMGCPIVFRGPNGAAARVGAQHSQCYGSWYAHVPGLKVVAPWSSADAKGLLRAAIRDPNPVIVLENEILYGRKFPCPVDEDFILPIGKAKVERAGRDVTIVTFSIMVTTALEAAEALAEQGIEAEVINLRSLRPLDTATIVESVKKTSRLVTLEEGWPFAGIGAEVAMQVIEHAFDWLDAPPVRVTGVDVPMPFAANLEKLALPQPEHVIEAVRRLI</sequence>
<evidence type="ECO:0000259" key="12">
    <source>
        <dbReference type="PROSITE" id="PS50968"/>
    </source>
</evidence>
<dbReference type="PANTHER" id="PTHR11624:SF96">
    <property type="entry name" value="PYRUVATE DEHYDROGENASE E1 COMPONENT SUBUNIT BETA, MITOCHONDRIAL"/>
    <property type="match status" value="1"/>
</dbReference>
<dbReference type="CDD" id="cd07036">
    <property type="entry name" value="TPP_PYR_E1-PDHc-beta_like"/>
    <property type="match status" value="1"/>
</dbReference>
<comment type="caution">
    <text evidence="13">The sequence shown here is derived from an EMBL/GenBank/DDBJ whole genome shotgun (WGS) entry which is preliminary data.</text>
</comment>
<evidence type="ECO:0000313" key="14">
    <source>
        <dbReference type="Proteomes" id="UP001526446"/>
    </source>
</evidence>
<evidence type="ECO:0000256" key="11">
    <source>
        <dbReference type="SAM" id="MobiDB-lite"/>
    </source>
</evidence>
<evidence type="ECO:0000256" key="1">
    <source>
        <dbReference type="ARBA" id="ARBA00001938"/>
    </source>
</evidence>
<dbReference type="InterPro" id="IPR003016">
    <property type="entry name" value="2-oxoA_DH_lipoyl-BS"/>
</dbReference>
<keyword evidence="7 10" id="KW-0560">Oxidoreductase</keyword>
<dbReference type="Gene3D" id="2.40.50.100">
    <property type="match status" value="1"/>
</dbReference>
<comment type="function">
    <text evidence="10">The pyruvate dehydrogenase complex catalyzes the overall conversion of pyruvate to acetyl-CoA and CO2.</text>
</comment>
<dbReference type="PANTHER" id="PTHR11624">
    <property type="entry name" value="DEHYDROGENASE RELATED"/>
    <property type="match status" value="1"/>
</dbReference>
<dbReference type="SMART" id="SM00861">
    <property type="entry name" value="Transket_pyr"/>
    <property type="match status" value="1"/>
</dbReference>
<evidence type="ECO:0000256" key="3">
    <source>
        <dbReference type="ARBA" id="ARBA00011870"/>
    </source>
</evidence>
<dbReference type="InterPro" id="IPR033248">
    <property type="entry name" value="Transketolase_C"/>
</dbReference>
<dbReference type="SUPFAM" id="SSF51230">
    <property type="entry name" value="Single hybrid motif"/>
    <property type="match status" value="1"/>
</dbReference>
<reference evidence="13 14" key="1">
    <citation type="submission" date="2022-11" db="EMBL/GenBank/DDBJ databases">
        <title>Genome sequencing of Acetobacter type strain.</title>
        <authorList>
            <person name="Heo J."/>
            <person name="Lee D."/>
            <person name="Han B.-H."/>
            <person name="Hong S.-B."/>
            <person name="Kwon S.-W."/>
        </authorList>
    </citation>
    <scope>NUCLEOTIDE SEQUENCE [LARGE SCALE GENOMIC DNA]</scope>
    <source>
        <strain evidence="13 14">KACC 21251</strain>
    </source>
</reference>
<evidence type="ECO:0000256" key="5">
    <source>
        <dbReference type="ARBA" id="ARBA00016138"/>
    </source>
</evidence>
<feature type="region of interest" description="Disordered" evidence="11">
    <location>
        <begin position="95"/>
        <end position="117"/>
    </location>
</feature>
<evidence type="ECO:0000313" key="13">
    <source>
        <dbReference type="EMBL" id="MCX2560408.1"/>
    </source>
</evidence>
<dbReference type="InterPro" id="IPR009014">
    <property type="entry name" value="Transketo_C/PFOR_II"/>
</dbReference>
<evidence type="ECO:0000256" key="10">
    <source>
        <dbReference type="RuleBase" id="RU364074"/>
    </source>
</evidence>
<dbReference type="Pfam" id="PF00364">
    <property type="entry name" value="Biotin_lipoyl"/>
    <property type="match status" value="1"/>
</dbReference>
<dbReference type="Gene3D" id="3.40.50.920">
    <property type="match status" value="1"/>
</dbReference>
<comment type="cofactor">
    <cofactor evidence="2 10">
        <name>thiamine diphosphate</name>
        <dbReference type="ChEBI" id="CHEBI:58937"/>
    </cofactor>
</comment>
<dbReference type="PROSITE" id="PS50968">
    <property type="entry name" value="BIOTINYL_LIPOYL"/>
    <property type="match status" value="1"/>
</dbReference>
<evidence type="ECO:0000256" key="4">
    <source>
        <dbReference type="ARBA" id="ARBA00012281"/>
    </source>
</evidence>
<evidence type="ECO:0000256" key="6">
    <source>
        <dbReference type="ARBA" id="ARBA00022823"/>
    </source>
</evidence>
<dbReference type="RefSeq" id="WP_166119430.1">
    <property type="nucleotide sequence ID" value="NZ_JAPIUX010000001.1"/>
</dbReference>
<keyword evidence="6" id="KW-0450">Lipoyl</keyword>
<organism evidence="13 14">
    <name type="scientific">Acetobacter farinalis</name>
    <dbReference type="NCBI Taxonomy" id="1260984"/>
    <lineage>
        <taxon>Bacteria</taxon>
        <taxon>Pseudomonadati</taxon>
        <taxon>Pseudomonadota</taxon>
        <taxon>Alphaproteobacteria</taxon>
        <taxon>Acetobacterales</taxon>
        <taxon>Acetobacteraceae</taxon>
        <taxon>Acetobacter</taxon>
    </lineage>
</organism>
<keyword evidence="8 10" id="KW-0786">Thiamine pyrophosphate</keyword>
<evidence type="ECO:0000256" key="8">
    <source>
        <dbReference type="ARBA" id="ARBA00023052"/>
    </source>
</evidence>
<dbReference type="PROSITE" id="PS00189">
    <property type="entry name" value="LIPOYL"/>
    <property type="match status" value="1"/>
</dbReference>
<dbReference type="InterPro" id="IPR005475">
    <property type="entry name" value="Transketolase-like_Pyr-bd"/>
</dbReference>
<evidence type="ECO:0000256" key="9">
    <source>
        <dbReference type="ARBA" id="ARBA00023317"/>
    </source>
</evidence>
<proteinExistence type="predicted"/>
<dbReference type="InterPro" id="IPR011053">
    <property type="entry name" value="Single_hybrid_motif"/>
</dbReference>
<dbReference type="InterPro" id="IPR029061">
    <property type="entry name" value="THDP-binding"/>
</dbReference>
<dbReference type="EC" id="1.2.4.1" evidence="4 10"/>
<dbReference type="GO" id="GO:0004739">
    <property type="term" value="F:pyruvate dehydrogenase (acetyl-transferring) activity"/>
    <property type="evidence" value="ECO:0007669"/>
    <property type="project" value="UniProtKB-EC"/>
</dbReference>
<dbReference type="Proteomes" id="UP001526446">
    <property type="component" value="Unassembled WGS sequence"/>
</dbReference>
<dbReference type="Pfam" id="PF02779">
    <property type="entry name" value="Transket_pyr"/>
    <property type="match status" value="1"/>
</dbReference>
<keyword evidence="9 10" id="KW-0670">Pyruvate</keyword>